<keyword evidence="10" id="KW-1185">Reference proteome</keyword>
<evidence type="ECO:0000313" key="9">
    <source>
        <dbReference type="EMBL" id="KAF3890067.1"/>
    </source>
</evidence>
<comment type="catalytic activity">
    <reaction evidence="1">
        <text>ATP + protein L-histidine = ADP + protein N-phospho-L-histidine.</text>
        <dbReference type="EC" id="2.7.13.3"/>
    </reaction>
</comment>
<dbReference type="SUPFAM" id="SSF55874">
    <property type="entry name" value="ATPase domain of HSP90 chaperone/DNA topoisomerase II/histidine kinase"/>
    <property type="match status" value="1"/>
</dbReference>
<dbReference type="Pfam" id="PF00072">
    <property type="entry name" value="Response_reg"/>
    <property type="match status" value="1"/>
</dbReference>
<dbReference type="InterPro" id="IPR036097">
    <property type="entry name" value="HisK_dim/P_sf"/>
</dbReference>
<feature type="coiled-coil region" evidence="6">
    <location>
        <begin position="134"/>
        <end position="182"/>
    </location>
</feature>
<organism evidence="9 10">
    <name type="scientific">Tolypothrix bouteillei VB521301</name>
    <dbReference type="NCBI Taxonomy" id="1479485"/>
    <lineage>
        <taxon>Bacteria</taxon>
        <taxon>Bacillati</taxon>
        <taxon>Cyanobacteriota</taxon>
        <taxon>Cyanophyceae</taxon>
        <taxon>Nostocales</taxon>
        <taxon>Tolypothrichaceae</taxon>
        <taxon>Tolypothrix</taxon>
    </lineage>
</organism>
<comment type="caution">
    <text evidence="9">The sequence shown here is derived from an EMBL/GenBank/DDBJ whole genome shotgun (WGS) entry which is preliminary data.</text>
</comment>
<evidence type="ECO:0000259" key="8">
    <source>
        <dbReference type="PROSITE" id="PS50110"/>
    </source>
</evidence>
<accession>A0A8S9TDL3</accession>
<dbReference type="AlphaFoldDB" id="A0A8S9TDL3"/>
<dbReference type="SUPFAM" id="SSF52172">
    <property type="entry name" value="CheY-like"/>
    <property type="match status" value="1"/>
</dbReference>
<keyword evidence="3" id="KW-0418">Kinase</keyword>
<dbReference type="PANTHER" id="PTHR43065">
    <property type="entry name" value="SENSOR HISTIDINE KINASE"/>
    <property type="match status" value="1"/>
</dbReference>
<dbReference type="SUPFAM" id="SSF47384">
    <property type="entry name" value="Homodimeric domain of signal transducing histidine kinase"/>
    <property type="match status" value="1"/>
</dbReference>
<keyword evidence="6" id="KW-0175">Coiled coil</keyword>
<dbReference type="InterPro" id="IPR005467">
    <property type="entry name" value="His_kinase_dom"/>
</dbReference>
<evidence type="ECO:0000259" key="7">
    <source>
        <dbReference type="PROSITE" id="PS50109"/>
    </source>
</evidence>
<dbReference type="Gene3D" id="1.10.287.130">
    <property type="match status" value="1"/>
</dbReference>
<dbReference type="InterPro" id="IPR011006">
    <property type="entry name" value="CheY-like_superfamily"/>
</dbReference>
<name>A0A8S9TDL3_9CYAN</name>
<keyword evidence="3" id="KW-0808">Transferase</keyword>
<evidence type="ECO:0000256" key="6">
    <source>
        <dbReference type="SAM" id="Coils"/>
    </source>
</evidence>
<protein>
    <recommendedName>
        <fullName evidence="2">histidine kinase</fullName>
        <ecNumber evidence="2">2.7.13.3</ecNumber>
    </recommendedName>
</protein>
<feature type="domain" description="Histidine kinase" evidence="7">
    <location>
        <begin position="191"/>
        <end position="452"/>
    </location>
</feature>
<evidence type="ECO:0000256" key="1">
    <source>
        <dbReference type="ARBA" id="ARBA00000085"/>
    </source>
</evidence>
<feature type="domain" description="Response regulatory" evidence="8">
    <location>
        <begin position="19"/>
        <end position="135"/>
    </location>
</feature>
<sequence>MQAWHQHETELNSLERKETILVIDDSKANLDYLNITLSDAGYNVLIAMDGTNGIEQAYNEPIDLILLDIIIPKIDGFETCRILKSNPITKDIPIIFMTALAETGQKVKGLNLGAVDYITKPFQEEEILARIQVHLKLRRLNLELDQQKQQLEHRVKSRTAELSEALEELKKAQLQLVHSEKISSLGQLVAGVAHEVNNPLGFIFSNLHYADQYVDNLVHLMKLYQQQFPNPGSEIEEEIEAIDLNHILEDLPKVISSMKLGTDRIQGIMQSLRNFSRADGDQKIAVDIHDGLETTLMILQHRLKARPKRPMIEVIKEYENLPHVKCYPGQLNQVFMNLLTNAIDALEEGMTNGAWGTESIPNSHCPKIRITTELIDDTKVFIRIADNGPGMAEPVQNQIFNPFFTTKAEGKGTGLGLSISHQIITQKHNGMLQCISSCGQGTEFIIEIPLDADNS</sequence>
<dbReference type="InterPro" id="IPR004358">
    <property type="entry name" value="Sig_transdc_His_kin-like_C"/>
</dbReference>
<dbReference type="OrthoDB" id="569699at2"/>
<gene>
    <name evidence="9" type="ORF">DA73_0400034885</name>
</gene>
<dbReference type="InterPro" id="IPR003594">
    <property type="entry name" value="HATPase_dom"/>
</dbReference>
<dbReference type="EC" id="2.7.13.3" evidence="2"/>
<dbReference type="SMART" id="SM00387">
    <property type="entry name" value="HATPase_c"/>
    <property type="match status" value="1"/>
</dbReference>
<evidence type="ECO:0000256" key="5">
    <source>
        <dbReference type="PROSITE-ProRule" id="PRU00169"/>
    </source>
</evidence>
<dbReference type="InterPro" id="IPR036890">
    <property type="entry name" value="HATPase_C_sf"/>
</dbReference>
<keyword evidence="4" id="KW-0902">Two-component regulatory system</keyword>
<keyword evidence="5" id="KW-0597">Phosphoprotein</keyword>
<dbReference type="EMBL" id="JHEG04000001">
    <property type="protein sequence ID" value="KAF3890067.1"/>
    <property type="molecule type" value="Genomic_DNA"/>
</dbReference>
<dbReference type="PROSITE" id="PS50109">
    <property type="entry name" value="HIS_KIN"/>
    <property type="match status" value="1"/>
</dbReference>
<dbReference type="PANTHER" id="PTHR43065:SF50">
    <property type="entry name" value="HISTIDINE KINASE"/>
    <property type="match status" value="1"/>
</dbReference>
<dbReference type="InterPro" id="IPR001789">
    <property type="entry name" value="Sig_transdc_resp-reg_receiver"/>
</dbReference>
<evidence type="ECO:0000256" key="2">
    <source>
        <dbReference type="ARBA" id="ARBA00012438"/>
    </source>
</evidence>
<evidence type="ECO:0000256" key="4">
    <source>
        <dbReference type="ARBA" id="ARBA00023012"/>
    </source>
</evidence>
<feature type="modified residue" description="4-aspartylphosphate" evidence="5">
    <location>
        <position position="68"/>
    </location>
</feature>
<evidence type="ECO:0000256" key="3">
    <source>
        <dbReference type="ARBA" id="ARBA00022777"/>
    </source>
</evidence>
<dbReference type="SMART" id="SM00448">
    <property type="entry name" value="REC"/>
    <property type="match status" value="1"/>
</dbReference>
<proteinExistence type="predicted"/>
<dbReference type="PROSITE" id="PS50110">
    <property type="entry name" value="RESPONSE_REGULATORY"/>
    <property type="match status" value="1"/>
</dbReference>
<reference evidence="9" key="1">
    <citation type="journal article" date="2015" name="Genome Announc.">
        <title>Draft Genome Sequence of Tolypothrix boutellei Strain VB521301.</title>
        <authorList>
            <person name="Chandrababunaidu M.M."/>
            <person name="Singh D."/>
            <person name="Sen D."/>
            <person name="Bhan S."/>
            <person name="Das S."/>
            <person name="Gupta A."/>
            <person name="Adhikary S.P."/>
            <person name="Tripathy S."/>
        </authorList>
    </citation>
    <scope>NUCLEOTIDE SEQUENCE</scope>
    <source>
        <strain evidence="9">VB521301</strain>
    </source>
</reference>
<reference evidence="9" key="2">
    <citation type="submission" date="2019-11" db="EMBL/GenBank/DDBJ databases">
        <title>Improved Assembly of Tolypothrix boutellei genome.</title>
        <authorList>
            <person name="Sarangi A.N."/>
            <person name="Mukherjee M."/>
            <person name="Ghosh S."/>
            <person name="Singh D."/>
            <person name="Das A."/>
            <person name="Kant S."/>
            <person name="Prusty A."/>
            <person name="Tripathy S."/>
        </authorList>
    </citation>
    <scope>NUCLEOTIDE SEQUENCE</scope>
    <source>
        <strain evidence="9">VB521301</strain>
    </source>
</reference>
<dbReference type="Proteomes" id="UP000029738">
    <property type="component" value="Unassembled WGS sequence"/>
</dbReference>
<evidence type="ECO:0000313" key="10">
    <source>
        <dbReference type="Proteomes" id="UP000029738"/>
    </source>
</evidence>
<dbReference type="Gene3D" id="3.30.565.10">
    <property type="entry name" value="Histidine kinase-like ATPase, C-terminal domain"/>
    <property type="match status" value="1"/>
</dbReference>
<dbReference type="GO" id="GO:0000155">
    <property type="term" value="F:phosphorelay sensor kinase activity"/>
    <property type="evidence" value="ECO:0007669"/>
    <property type="project" value="InterPro"/>
</dbReference>
<dbReference type="PRINTS" id="PR00344">
    <property type="entry name" value="BCTRLSENSOR"/>
</dbReference>
<dbReference type="Gene3D" id="3.40.50.2300">
    <property type="match status" value="1"/>
</dbReference>
<dbReference type="Pfam" id="PF02518">
    <property type="entry name" value="HATPase_c"/>
    <property type="match status" value="1"/>
</dbReference>